<keyword evidence="2 5" id="KW-0378">Hydrolase</keyword>
<dbReference type="EC" id="3.1.-.-" evidence="5"/>
<dbReference type="SUPFAM" id="SSF56300">
    <property type="entry name" value="Metallo-dependent phosphatases"/>
    <property type="match status" value="1"/>
</dbReference>
<dbReference type="CDD" id="cd07385">
    <property type="entry name" value="MPP_YkuE_C"/>
    <property type="match status" value="1"/>
</dbReference>
<dbReference type="InterPro" id="IPR029052">
    <property type="entry name" value="Metallo-depent_PP-like"/>
</dbReference>
<dbReference type="GO" id="GO:0046872">
    <property type="term" value="F:metal ion binding"/>
    <property type="evidence" value="ECO:0007669"/>
    <property type="project" value="UniProtKB-KW"/>
</dbReference>
<evidence type="ECO:0000313" key="6">
    <source>
        <dbReference type="Proteomes" id="UP000255283"/>
    </source>
</evidence>
<evidence type="ECO:0000256" key="2">
    <source>
        <dbReference type="ARBA" id="ARBA00022801"/>
    </source>
</evidence>
<dbReference type="EMBL" id="UGTJ01000001">
    <property type="protein sequence ID" value="SUB79612.1"/>
    <property type="molecule type" value="Genomic_DNA"/>
</dbReference>
<dbReference type="InterPro" id="IPR004843">
    <property type="entry name" value="Calcineurin-like_PHP"/>
</dbReference>
<reference evidence="5 6" key="1">
    <citation type="submission" date="2018-06" db="EMBL/GenBank/DDBJ databases">
        <authorList>
            <consortium name="Pathogen Informatics"/>
            <person name="Doyle S."/>
        </authorList>
    </citation>
    <scope>NUCLEOTIDE SEQUENCE [LARGE SCALE GENOMIC DNA]</scope>
    <source>
        <strain evidence="5 6">NCTC13063</strain>
    </source>
</reference>
<feature type="transmembrane region" description="Helical" evidence="3">
    <location>
        <begin position="69"/>
        <end position="92"/>
    </location>
</feature>
<evidence type="ECO:0000256" key="1">
    <source>
        <dbReference type="ARBA" id="ARBA00022723"/>
    </source>
</evidence>
<protein>
    <submittedName>
        <fullName evidence="5">Uncharacterized metallophosphoesterase Cj0846</fullName>
        <ecNumber evidence="5">3.1.-.-</ecNumber>
    </submittedName>
</protein>
<evidence type="ECO:0000256" key="3">
    <source>
        <dbReference type="SAM" id="Phobius"/>
    </source>
</evidence>
<dbReference type="Gene3D" id="3.60.21.10">
    <property type="match status" value="1"/>
</dbReference>
<dbReference type="GO" id="GO:0016020">
    <property type="term" value="C:membrane"/>
    <property type="evidence" value="ECO:0007669"/>
    <property type="project" value="GOC"/>
</dbReference>
<proteinExistence type="predicted"/>
<accession>A0AAQ1UHV4</accession>
<dbReference type="GO" id="GO:0008758">
    <property type="term" value="F:UDP-2,3-diacylglucosamine hydrolase activity"/>
    <property type="evidence" value="ECO:0007669"/>
    <property type="project" value="TreeGrafter"/>
</dbReference>
<dbReference type="GO" id="GO:0009245">
    <property type="term" value="P:lipid A biosynthetic process"/>
    <property type="evidence" value="ECO:0007669"/>
    <property type="project" value="TreeGrafter"/>
</dbReference>
<feature type="domain" description="Calcineurin-like phosphoesterase" evidence="4">
    <location>
        <begin position="151"/>
        <end position="331"/>
    </location>
</feature>
<gene>
    <name evidence="5" type="ORF">NCTC13063_00880</name>
</gene>
<dbReference type="InterPro" id="IPR051158">
    <property type="entry name" value="Metallophosphoesterase_sf"/>
</dbReference>
<name>A0AAQ1UHV4_9BACT</name>
<comment type="caution">
    <text evidence="5">The sequence shown here is derived from an EMBL/GenBank/DDBJ whole genome shotgun (WGS) entry which is preliminary data.</text>
</comment>
<dbReference type="RefSeq" id="WP_115153355.1">
    <property type="nucleotide sequence ID" value="NZ_CAUUQQ010000011.1"/>
</dbReference>
<dbReference type="PANTHER" id="PTHR31302">
    <property type="entry name" value="TRANSMEMBRANE PROTEIN WITH METALLOPHOSPHOESTERASE DOMAIN-RELATED"/>
    <property type="match status" value="1"/>
</dbReference>
<feature type="transmembrane region" description="Helical" evidence="3">
    <location>
        <begin position="6"/>
        <end position="25"/>
    </location>
</feature>
<keyword evidence="3" id="KW-1133">Transmembrane helix</keyword>
<dbReference type="AlphaFoldDB" id="A0AAQ1UHV4"/>
<evidence type="ECO:0000313" key="5">
    <source>
        <dbReference type="EMBL" id="SUB79612.1"/>
    </source>
</evidence>
<sequence length="393" mass="45022">MIARVYLLLLLLIVLPDLYLDLHYLRHKKGFPLWKRLLWWLPGLVMLVYTSVLALSRNFIPDDIAYIDWFFYLFAVLVVPKAIYAFCSFLGWRHCVFHHTHHNWGNLIGFLLGITSLFVFFYGLTWGFSRLEVKHVEVYVDHLPETFEGYRIVHFSDAHVGTLVGRRAWMIRRDIDSINAQKADMICFTGDLQNIQPSELYPFIGELKRLHAPDGVYSVLGNHDYSYYIHADPAVEAANEREVQSRERQFGWTLLMNEHRPVVRGRDSIIVAGTENAGKPNYADYEKALAGVSKGQFVLMLQHDPKEWEATIAEHNKHVAPQLTLCGHTHAGQLSLFGLRPTMLGYHYDYGLHEKSGSSLYVTSGLSGVVPFRFGASAEIAVITLHKKHPQTK</sequence>
<feature type="transmembrane region" description="Helical" evidence="3">
    <location>
        <begin position="37"/>
        <end position="57"/>
    </location>
</feature>
<organism evidence="5 6">
    <name type="scientific">Segatella buccae</name>
    <dbReference type="NCBI Taxonomy" id="28126"/>
    <lineage>
        <taxon>Bacteria</taxon>
        <taxon>Pseudomonadati</taxon>
        <taxon>Bacteroidota</taxon>
        <taxon>Bacteroidia</taxon>
        <taxon>Bacteroidales</taxon>
        <taxon>Prevotellaceae</taxon>
        <taxon>Segatella</taxon>
    </lineage>
</organism>
<feature type="transmembrane region" description="Helical" evidence="3">
    <location>
        <begin position="104"/>
        <end position="128"/>
    </location>
</feature>
<dbReference type="Pfam" id="PF00149">
    <property type="entry name" value="Metallophos"/>
    <property type="match status" value="1"/>
</dbReference>
<keyword evidence="1" id="KW-0479">Metal-binding</keyword>
<keyword evidence="3" id="KW-0812">Transmembrane</keyword>
<dbReference type="Proteomes" id="UP000255283">
    <property type="component" value="Unassembled WGS sequence"/>
</dbReference>
<keyword evidence="3" id="KW-0472">Membrane</keyword>
<dbReference type="PANTHER" id="PTHR31302:SF31">
    <property type="entry name" value="PHOSPHODIESTERASE YAEI"/>
    <property type="match status" value="1"/>
</dbReference>
<evidence type="ECO:0000259" key="4">
    <source>
        <dbReference type="Pfam" id="PF00149"/>
    </source>
</evidence>